<dbReference type="AlphaFoldDB" id="A0A560D596"/>
<reference evidence="2 3" key="1">
    <citation type="submission" date="2019-06" db="EMBL/GenBank/DDBJ databases">
        <title>Genomic Encyclopedia of Type Strains, Phase IV (KMG-V): Genome sequencing to study the core and pangenomes of soil and plant-associated prokaryotes.</title>
        <authorList>
            <person name="Whitman W."/>
        </authorList>
    </citation>
    <scope>NUCLEOTIDE SEQUENCE [LARGE SCALE GENOMIC DNA]</scope>
    <source>
        <strain evidence="2 3">BR 510</strain>
    </source>
</reference>
<keyword evidence="1" id="KW-0472">Membrane</keyword>
<dbReference type="STRING" id="1803665.GCA_001641335_06748"/>
<dbReference type="RefSeq" id="WP_145669272.1">
    <property type="nucleotide sequence ID" value="NZ_VITK01000011.1"/>
</dbReference>
<keyword evidence="1" id="KW-1133">Transmembrane helix</keyword>
<name>A0A560D596_9BRAD</name>
<dbReference type="OrthoDB" id="582315at2"/>
<dbReference type="EMBL" id="VITK01000011">
    <property type="protein sequence ID" value="TWA92243.1"/>
    <property type="molecule type" value="Genomic_DNA"/>
</dbReference>
<accession>A0A560D596</accession>
<evidence type="ECO:0000256" key="1">
    <source>
        <dbReference type="SAM" id="Phobius"/>
    </source>
</evidence>
<dbReference type="Gene3D" id="3.40.50.1820">
    <property type="entry name" value="alpha/beta hydrolase"/>
    <property type="match status" value="1"/>
</dbReference>
<proteinExistence type="predicted"/>
<keyword evidence="1" id="KW-0812">Transmembrane</keyword>
<feature type="transmembrane region" description="Helical" evidence="1">
    <location>
        <begin position="558"/>
        <end position="576"/>
    </location>
</feature>
<evidence type="ECO:0000313" key="2">
    <source>
        <dbReference type="EMBL" id="TWA92243.1"/>
    </source>
</evidence>
<comment type="caution">
    <text evidence="2">The sequence shown here is derived from an EMBL/GenBank/DDBJ whole genome shotgun (WGS) entry which is preliminary data.</text>
</comment>
<dbReference type="InterPro" id="IPR029058">
    <property type="entry name" value="AB_hydrolase_fold"/>
</dbReference>
<dbReference type="SUPFAM" id="SSF53474">
    <property type="entry name" value="alpha/beta-Hydrolases"/>
    <property type="match status" value="2"/>
</dbReference>
<protein>
    <submittedName>
        <fullName evidence="2">Uncharacterized protein</fullName>
    </submittedName>
</protein>
<organism evidence="2 3">
    <name type="scientific">Bradyrhizobium stylosanthis</name>
    <dbReference type="NCBI Taxonomy" id="1803665"/>
    <lineage>
        <taxon>Bacteria</taxon>
        <taxon>Pseudomonadati</taxon>
        <taxon>Pseudomonadota</taxon>
        <taxon>Alphaproteobacteria</taxon>
        <taxon>Hyphomicrobiales</taxon>
        <taxon>Nitrobacteraceae</taxon>
        <taxon>Bradyrhizobium</taxon>
    </lineage>
</organism>
<dbReference type="Proteomes" id="UP000319949">
    <property type="component" value="Unassembled WGS sequence"/>
</dbReference>
<gene>
    <name evidence="2" type="ORF">FBZ96_11136</name>
</gene>
<evidence type="ECO:0000313" key="3">
    <source>
        <dbReference type="Proteomes" id="UP000319949"/>
    </source>
</evidence>
<keyword evidence="3" id="KW-1185">Reference proteome</keyword>
<sequence length="597" mass="67397">MSRVLKGIGLLVVLILFCGLRYLDFGTAGDIDRTYRQDHKILVVYAPPLGGRTARPELETLVRATYPTADILVPTYSHEWLSNIDPYEITRRIEEAIDAEHTKHHYEKIVLFGYSTGGLLLRKALLWGYGREDRPQQLTRGSHDWAKRVERFVSLAAPNRGWPNHKPENLDRVRYAIGYVAQEMGRLTGTGRFIASLMQGSPFVANMRVQWIDLFRSLPEGQRPLIVHLIGGKDELVDREDSIDLEAGSPEGVMYKSLSDFSHAEIASRMYQDGGKELTIAGEAIQEALTRTRGSFPATWADKIGELKTEPEVTRLVFVMHGIRDEDTWPAAVGRSIGQQMGKEAKSVKVLPPLYSRFTMLPFLFYWDRQSNVRWFMDQYTEARARYPNLSETEVDYIGHSNGTYILASALQNYQVLKVKNVFFAGSVVPTHYPWEKMMRDKRVTGRVWNICASGDWVVALLPQLFQQISDQMKITESTPGLLDIGSGGFHGFRHGGDGRVMNLQYIPGPHGAAFEPDRIEAIGRYAALDPNLDFEALWGGPRKSKPGHLEDASNMSWLIWIVGLGLIGSIGFACYRFGWIPLGIYCVLLLGFFNTF</sequence>